<proteinExistence type="predicted"/>
<dbReference type="OrthoDB" id="2962718at2759"/>
<sequence>MAKDLPLLGDKGTPKFDKNKPEELLRFLDQLDDLFKKYRVKTDKEKKRVVCCYISPTTEAEWRAFSMFQKGTWKRFRKDLIMSYPEAVNLHRGSIDALDKICQKHSGNNQIKSHDSLGLMALVQTFRAEAGKLLQPPALLSNRDLVERFIGCLTTEFARPIGQKLDFKLDTTNVVKT</sequence>
<accession>A0A8H7XWU1</accession>
<organism evidence="1">
    <name type="scientific">Psilocybe cubensis</name>
    <name type="common">Psychedelic mushroom</name>
    <name type="synonym">Stropharia cubensis</name>
    <dbReference type="NCBI Taxonomy" id="181762"/>
    <lineage>
        <taxon>Eukaryota</taxon>
        <taxon>Fungi</taxon>
        <taxon>Dikarya</taxon>
        <taxon>Basidiomycota</taxon>
        <taxon>Agaricomycotina</taxon>
        <taxon>Agaricomycetes</taxon>
        <taxon>Agaricomycetidae</taxon>
        <taxon>Agaricales</taxon>
        <taxon>Agaricineae</taxon>
        <taxon>Strophariaceae</taxon>
        <taxon>Psilocybe</taxon>
    </lineage>
</organism>
<protein>
    <submittedName>
        <fullName evidence="1">Uncharacterized protein</fullName>
    </submittedName>
</protein>
<name>A0A8H7XWU1_PSICU</name>
<dbReference type="EMBL" id="JAFIQS010000007">
    <property type="protein sequence ID" value="KAG5167169.1"/>
    <property type="molecule type" value="Genomic_DNA"/>
</dbReference>
<dbReference type="AlphaFoldDB" id="A0A8H7XWU1"/>
<gene>
    <name evidence="1" type="ORF">JR316_007508</name>
</gene>
<comment type="caution">
    <text evidence="1">The sequence shown here is derived from an EMBL/GenBank/DDBJ whole genome shotgun (WGS) entry which is preliminary data.</text>
</comment>
<reference evidence="1" key="1">
    <citation type="submission" date="2021-02" db="EMBL/GenBank/DDBJ databases">
        <title>Psilocybe cubensis genome.</title>
        <authorList>
            <person name="Mckernan K.J."/>
            <person name="Crawford S."/>
            <person name="Trippe A."/>
            <person name="Kane L.T."/>
            <person name="Mclaughlin S."/>
        </authorList>
    </citation>
    <scope>NUCLEOTIDE SEQUENCE [LARGE SCALE GENOMIC DNA]</scope>
    <source>
        <strain evidence="1">MGC-MH-2018</strain>
    </source>
</reference>
<evidence type="ECO:0000313" key="1">
    <source>
        <dbReference type="EMBL" id="KAG5167169.1"/>
    </source>
</evidence>